<sequence length="40" mass="4325">MPPRLSPGLSGLLKPASIHRFEWLRRADPLLSLVSLVGGS</sequence>
<dbReference type="EMBL" id="JBHMFI010000023">
    <property type="protein sequence ID" value="MFB9075383.1"/>
    <property type="molecule type" value="Genomic_DNA"/>
</dbReference>
<name>A0ABV5G8W0_9MICC</name>
<evidence type="ECO:0000313" key="1">
    <source>
        <dbReference type="EMBL" id="MFB9075383.1"/>
    </source>
</evidence>
<organism evidence="1 2">
    <name type="scientific">Citricoccus parietis</name>
    <dbReference type="NCBI Taxonomy" id="592307"/>
    <lineage>
        <taxon>Bacteria</taxon>
        <taxon>Bacillati</taxon>
        <taxon>Actinomycetota</taxon>
        <taxon>Actinomycetes</taxon>
        <taxon>Micrococcales</taxon>
        <taxon>Micrococcaceae</taxon>
        <taxon>Citricoccus</taxon>
    </lineage>
</organism>
<dbReference type="Proteomes" id="UP001589575">
    <property type="component" value="Unassembled WGS sequence"/>
</dbReference>
<accession>A0ABV5G8W0</accession>
<comment type="caution">
    <text evidence="1">The sequence shown here is derived from an EMBL/GenBank/DDBJ whole genome shotgun (WGS) entry which is preliminary data.</text>
</comment>
<keyword evidence="2" id="KW-1185">Reference proteome</keyword>
<protein>
    <submittedName>
        <fullName evidence="1">Uncharacterized protein</fullName>
    </submittedName>
</protein>
<evidence type="ECO:0000313" key="2">
    <source>
        <dbReference type="Proteomes" id="UP001589575"/>
    </source>
</evidence>
<reference evidence="1 2" key="1">
    <citation type="submission" date="2024-09" db="EMBL/GenBank/DDBJ databases">
        <authorList>
            <person name="Sun Q."/>
            <person name="Mori K."/>
        </authorList>
    </citation>
    <scope>NUCLEOTIDE SEQUENCE [LARGE SCALE GENOMIC DNA]</scope>
    <source>
        <strain evidence="1 2">CCM 7609</strain>
    </source>
</reference>
<proteinExistence type="predicted"/>
<gene>
    <name evidence="1" type="ORF">ACFFX0_31155</name>
</gene>